<reference evidence="1" key="4">
    <citation type="submission" date="2019-03" db="UniProtKB">
        <authorList>
            <consortium name="EnsemblPlants"/>
        </authorList>
    </citation>
    <scope>IDENTIFICATION</scope>
</reference>
<reference evidence="2" key="2">
    <citation type="journal article" date="2017" name="Nat. Plants">
        <title>The Aegilops tauschii genome reveals multiple impacts of transposons.</title>
        <authorList>
            <person name="Zhao G."/>
            <person name="Zou C."/>
            <person name="Li K."/>
            <person name="Wang K."/>
            <person name="Li T."/>
            <person name="Gao L."/>
            <person name="Zhang X."/>
            <person name="Wang H."/>
            <person name="Yang Z."/>
            <person name="Liu X."/>
            <person name="Jiang W."/>
            <person name="Mao L."/>
            <person name="Kong X."/>
            <person name="Jiao Y."/>
            <person name="Jia J."/>
        </authorList>
    </citation>
    <scope>NUCLEOTIDE SEQUENCE [LARGE SCALE GENOMIC DNA]</scope>
    <source>
        <strain evidence="2">cv. AL8/78</strain>
    </source>
</reference>
<keyword evidence="2" id="KW-1185">Reference proteome</keyword>
<organism evidence="1 2">
    <name type="scientific">Aegilops tauschii subsp. strangulata</name>
    <name type="common">Goatgrass</name>
    <dbReference type="NCBI Taxonomy" id="200361"/>
    <lineage>
        <taxon>Eukaryota</taxon>
        <taxon>Viridiplantae</taxon>
        <taxon>Streptophyta</taxon>
        <taxon>Embryophyta</taxon>
        <taxon>Tracheophyta</taxon>
        <taxon>Spermatophyta</taxon>
        <taxon>Magnoliopsida</taxon>
        <taxon>Liliopsida</taxon>
        <taxon>Poales</taxon>
        <taxon>Poaceae</taxon>
        <taxon>BOP clade</taxon>
        <taxon>Pooideae</taxon>
        <taxon>Triticodae</taxon>
        <taxon>Triticeae</taxon>
        <taxon>Triticinae</taxon>
        <taxon>Aegilops</taxon>
    </lineage>
</organism>
<dbReference type="Gramene" id="AET7Gv21225400.3">
    <property type="protein sequence ID" value="AET7Gv21225400.3"/>
    <property type="gene ID" value="AET7Gv21225400"/>
</dbReference>
<dbReference type="Proteomes" id="UP000015105">
    <property type="component" value="Chromosome 7D"/>
</dbReference>
<dbReference type="AlphaFoldDB" id="A0A453T3S1"/>
<protein>
    <submittedName>
        <fullName evidence="1">Uncharacterized protein</fullName>
    </submittedName>
</protein>
<accession>A0A453T3S1</accession>
<evidence type="ECO:0000313" key="2">
    <source>
        <dbReference type="Proteomes" id="UP000015105"/>
    </source>
</evidence>
<reference evidence="1" key="3">
    <citation type="journal article" date="2017" name="Nature">
        <title>Genome sequence of the progenitor of the wheat D genome Aegilops tauschii.</title>
        <authorList>
            <person name="Luo M.C."/>
            <person name="Gu Y.Q."/>
            <person name="Puiu D."/>
            <person name="Wang H."/>
            <person name="Twardziok S.O."/>
            <person name="Deal K.R."/>
            <person name="Huo N."/>
            <person name="Zhu T."/>
            <person name="Wang L."/>
            <person name="Wang Y."/>
            <person name="McGuire P.E."/>
            <person name="Liu S."/>
            <person name="Long H."/>
            <person name="Ramasamy R.K."/>
            <person name="Rodriguez J.C."/>
            <person name="Van S.L."/>
            <person name="Yuan L."/>
            <person name="Wang Z."/>
            <person name="Xia Z."/>
            <person name="Xiao L."/>
            <person name="Anderson O.D."/>
            <person name="Ouyang S."/>
            <person name="Liang Y."/>
            <person name="Zimin A.V."/>
            <person name="Pertea G."/>
            <person name="Qi P."/>
            <person name="Bennetzen J.L."/>
            <person name="Dai X."/>
            <person name="Dawson M.W."/>
            <person name="Muller H.G."/>
            <person name="Kugler K."/>
            <person name="Rivarola-Duarte L."/>
            <person name="Spannagl M."/>
            <person name="Mayer K.F.X."/>
            <person name="Lu F.H."/>
            <person name="Bevan M.W."/>
            <person name="Leroy P."/>
            <person name="Li P."/>
            <person name="You F.M."/>
            <person name="Sun Q."/>
            <person name="Liu Z."/>
            <person name="Lyons E."/>
            <person name="Wicker T."/>
            <person name="Salzberg S.L."/>
            <person name="Devos K.M."/>
            <person name="Dvorak J."/>
        </authorList>
    </citation>
    <scope>NUCLEOTIDE SEQUENCE [LARGE SCALE GENOMIC DNA]</scope>
    <source>
        <strain evidence="1">cv. AL8/78</strain>
    </source>
</reference>
<sequence length="43" mass="4535">MSAALAFPATMVAALNKVLFSHASLVVAVMPARRLRSHLVSLS</sequence>
<name>A0A453T3S1_AEGTS</name>
<reference evidence="2" key="1">
    <citation type="journal article" date="2014" name="Science">
        <title>Ancient hybridizations among the ancestral genomes of bread wheat.</title>
        <authorList>
            <consortium name="International Wheat Genome Sequencing Consortium,"/>
            <person name="Marcussen T."/>
            <person name="Sandve S.R."/>
            <person name="Heier L."/>
            <person name="Spannagl M."/>
            <person name="Pfeifer M."/>
            <person name="Jakobsen K.S."/>
            <person name="Wulff B.B."/>
            <person name="Steuernagel B."/>
            <person name="Mayer K.F."/>
            <person name="Olsen O.A."/>
        </authorList>
    </citation>
    <scope>NUCLEOTIDE SEQUENCE [LARGE SCALE GENOMIC DNA]</scope>
    <source>
        <strain evidence="2">cv. AL8/78</strain>
    </source>
</reference>
<evidence type="ECO:0000313" key="1">
    <source>
        <dbReference type="EnsemblPlants" id="AET7Gv21225400.3"/>
    </source>
</evidence>
<reference evidence="1" key="5">
    <citation type="journal article" date="2021" name="G3 (Bethesda)">
        <title>Aegilops tauschii genome assembly Aet v5.0 features greater sequence contiguity and improved annotation.</title>
        <authorList>
            <person name="Wang L."/>
            <person name="Zhu T."/>
            <person name="Rodriguez J.C."/>
            <person name="Deal K.R."/>
            <person name="Dubcovsky J."/>
            <person name="McGuire P.E."/>
            <person name="Lux T."/>
            <person name="Spannagl M."/>
            <person name="Mayer K.F.X."/>
            <person name="Baldrich P."/>
            <person name="Meyers B.C."/>
            <person name="Huo N."/>
            <person name="Gu Y.Q."/>
            <person name="Zhou H."/>
            <person name="Devos K.M."/>
            <person name="Bennetzen J.L."/>
            <person name="Unver T."/>
            <person name="Budak H."/>
            <person name="Gulick P.J."/>
            <person name="Galiba G."/>
            <person name="Kalapos B."/>
            <person name="Nelson D.R."/>
            <person name="Li P."/>
            <person name="You F.M."/>
            <person name="Luo M.C."/>
            <person name="Dvorak J."/>
        </authorList>
    </citation>
    <scope>NUCLEOTIDE SEQUENCE [LARGE SCALE GENOMIC DNA]</scope>
    <source>
        <strain evidence="1">cv. AL8/78</strain>
    </source>
</reference>
<dbReference type="EnsemblPlants" id="AET7Gv21225400.3">
    <property type="protein sequence ID" value="AET7Gv21225400.3"/>
    <property type="gene ID" value="AET7Gv21225400"/>
</dbReference>
<proteinExistence type="predicted"/>